<accession>A0ABP9ECD7</accession>
<protein>
    <recommendedName>
        <fullName evidence="3">Pyridine nucleotide-disulfide oxidoreductase domain-containing protein 2</fullName>
    </recommendedName>
</protein>
<evidence type="ECO:0000313" key="6">
    <source>
        <dbReference type="Proteomes" id="UP001500457"/>
    </source>
</evidence>
<comment type="caution">
    <text evidence="5">The sequence shown here is derived from an EMBL/GenBank/DDBJ whole genome shotgun (WGS) entry which is preliminary data.</text>
</comment>
<proteinExistence type="predicted"/>
<sequence>MTSAPGATALTTGTETADAVVVGAGHNGLVAANLLADAGWSVTVLEASDAPGGATRTEEITEPGFLNDLGSAFHPMGYVSPVLRGLDLGEHGLVWSHPHEPLAHVLPDDRGVLLSRDLDVTAASVDRFAPGDGDAWRRLADEWQQLRDPLIAAFLGPFPPVKDAATVLRTLGGPDALRLARRMLLPATRFGQEEFRGEGARALIAGNALHTDLGVTQTASTAFGWLLSMLAQDVGFPVPVGGSRSIARALVARLASRGGAVHSRRPVTRVLVEGGRAVGVVDAEGGVVRARRAVLADVPAPLLLRDLVGDEHLPARLVADLERFQWDDAILKVDWALSGPIPWTAPEARAAGTVHLGGDVTGLVDFGADLDAGRMPANPFMLLGQMTLADPTRSPAGTESVWAYTHLPHSREHSDAELDEQVRRMTAWIEHHAPGFSDLVLRRTVSRPADLQARNPSLVSGALMAGTAQIHQMLVFRPTPGLGRPDTVVDGLFLAGATAHPAGAVHGAPGANAARAALARAGRLGRIYAAGIRAGHRLVYGAADERRRVLAGR</sequence>
<dbReference type="SUPFAM" id="SSF51905">
    <property type="entry name" value="FAD/NAD(P)-binding domain"/>
    <property type="match status" value="1"/>
</dbReference>
<dbReference type="InterPro" id="IPR036188">
    <property type="entry name" value="FAD/NAD-bd_sf"/>
</dbReference>
<dbReference type="EMBL" id="BAABHQ010000006">
    <property type="protein sequence ID" value="GAA4874817.1"/>
    <property type="molecule type" value="Genomic_DNA"/>
</dbReference>
<dbReference type="Gene3D" id="3.50.50.60">
    <property type="entry name" value="FAD/NAD(P)-binding domain"/>
    <property type="match status" value="2"/>
</dbReference>
<dbReference type="InterPro" id="IPR002937">
    <property type="entry name" value="Amino_oxidase"/>
</dbReference>
<name>A0ABP9ECD7_9PSEU</name>
<dbReference type="PANTHER" id="PTHR10668:SF105">
    <property type="entry name" value="DEHYDROGENASE-RELATED"/>
    <property type="match status" value="1"/>
</dbReference>
<gene>
    <name evidence="5" type="ORF">GCM10023203_26040</name>
</gene>
<evidence type="ECO:0000256" key="1">
    <source>
        <dbReference type="ARBA" id="ARBA00037217"/>
    </source>
</evidence>
<comment type="function">
    <text evidence="1">Probable oxidoreductase that may play a role as regulator of mitochondrial function.</text>
</comment>
<feature type="domain" description="Amine oxidase" evidence="4">
    <location>
        <begin position="28"/>
        <end position="324"/>
    </location>
</feature>
<evidence type="ECO:0000256" key="2">
    <source>
        <dbReference type="ARBA" id="ARBA00038825"/>
    </source>
</evidence>
<comment type="subunit">
    <text evidence="2">Interacts with COX5B; this interaction may contribute to localize PYROXD2 to the inner face of the inner mitochondrial membrane.</text>
</comment>
<evidence type="ECO:0000256" key="3">
    <source>
        <dbReference type="ARBA" id="ARBA00040298"/>
    </source>
</evidence>
<evidence type="ECO:0000313" key="5">
    <source>
        <dbReference type="EMBL" id="GAA4874817.1"/>
    </source>
</evidence>
<reference evidence="6" key="1">
    <citation type="journal article" date="2019" name="Int. J. Syst. Evol. Microbiol.">
        <title>The Global Catalogue of Microorganisms (GCM) 10K type strain sequencing project: providing services to taxonomists for standard genome sequencing and annotation.</title>
        <authorList>
            <consortium name="The Broad Institute Genomics Platform"/>
            <consortium name="The Broad Institute Genome Sequencing Center for Infectious Disease"/>
            <person name="Wu L."/>
            <person name="Ma J."/>
        </authorList>
    </citation>
    <scope>NUCLEOTIDE SEQUENCE [LARGE SCALE GENOMIC DNA]</scope>
    <source>
        <strain evidence="6">JCM 17983</strain>
    </source>
</reference>
<dbReference type="Proteomes" id="UP001500457">
    <property type="component" value="Unassembled WGS sequence"/>
</dbReference>
<dbReference type="RefSeq" id="WP_274233019.1">
    <property type="nucleotide sequence ID" value="NZ_BAABHQ010000006.1"/>
</dbReference>
<dbReference type="Pfam" id="PF01593">
    <property type="entry name" value="Amino_oxidase"/>
    <property type="match status" value="1"/>
</dbReference>
<keyword evidence="6" id="KW-1185">Reference proteome</keyword>
<evidence type="ECO:0000259" key="4">
    <source>
        <dbReference type="Pfam" id="PF01593"/>
    </source>
</evidence>
<dbReference type="PANTHER" id="PTHR10668">
    <property type="entry name" value="PHYTOENE DEHYDROGENASE"/>
    <property type="match status" value="1"/>
</dbReference>
<organism evidence="5 6">
    <name type="scientific">Actinomycetospora straminea</name>
    <dbReference type="NCBI Taxonomy" id="663607"/>
    <lineage>
        <taxon>Bacteria</taxon>
        <taxon>Bacillati</taxon>
        <taxon>Actinomycetota</taxon>
        <taxon>Actinomycetes</taxon>
        <taxon>Pseudonocardiales</taxon>
        <taxon>Pseudonocardiaceae</taxon>
        <taxon>Actinomycetospora</taxon>
    </lineage>
</organism>